<dbReference type="InterPro" id="IPR008972">
    <property type="entry name" value="Cupredoxin"/>
</dbReference>
<evidence type="ECO:0000313" key="4">
    <source>
        <dbReference type="EMBL" id="MCU4743665.1"/>
    </source>
</evidence>
<dbReference type="GO" id="GO:0005507">
    <property type="term" value="F:copper ion binding"/>
    <property type="evidence" value="ECO:0007669"/>
    <property type="project" value="InterPro"/>
</dbReference>
<dbReference type="RefSeq" id="WP_338005481.1">
    <property type="nucleotide sequence ID" value="NZ_JAOPKA010000017.1"/>
</dbReference>
<evidence type="ECO:0000313" key="7">
    <source>
        <dbReference type="Proteomes" id="UP001321018"/>
    </source>
</evidence>
<evidence type="ECO:0000259" key="3">
    <source>
        <dbReference type="Pfam" id="PF00127"/>
    </source>
</evidence>
<dbReference type="Gene3D" id="2.60.40.420">
    <property type="entry name" value="Cupredoxins - blue copper proteins"/>
    <property type="match status" value="1"/>
</dbReference>
<dbReference type="AlphaFoldDB" id="A0AAP2Z3A7"/>
<dbReference type="PROSITE" id="PS51318">
    <property type="entry name" value="TAT"/>
    <property type="match status" value="1"/>
</dbReference>
<reference evidence="4 6" key="1">
    <citation type="submission" date="2022-09" db="EMBL/GenBank/DDBJ databases">
        <title>Enrichment on poylsaccharides allowed isolation of novel metabolic and taxonomic groups of Haloarchaea.</title>
        <authorList>
            <person name="Sorokin D.Y."/>
            <person name="Elcheninov A.G."/>
            <person name="Khizhniak T.V."/>
            <person name="Kolganova T.V."/>
            <person name="Kublanov I.V."/>
        </authorList>
    </citation>
    <scope>NUCLEOTIDE SEQUENCE</scope>
    <source>
        <strain evidence="5 6">AArc-m2/3/4</strain>
        <strain evidence="4">AArc-xg1-1</strain>
    </source>
</reference>
<dbReference type="EMBL" id="JAOPKB010000002">
    <property type="protein sequence ID" value="MCU4972124.1"/>
    <property type="molecule type" value="Genomic_DNA"/>
</dbReference>
<feature type="domain" description="Blue (type 1) copper" evidence="3">
    <location>
        <begin position="82"/>
        <end position="146"/>
    </location>
</feature>
<keyword evidence="1" id="KW-0479">Metal-binding</keyword>
<protein>
    <submittedName>
        <fullName evidence="4">Plastocyanin/azurin family copper-binding protein</fullName>
    </submittedName>
</protein>
<dbReference type="SUPFAM" id="SSF49503">
    <property type="entry name" value="Cupredoxins"/>
    <property type="match status" value="1"/>
</dbReference>
<organism evidence="4 7">
    <name type="scientific">Natronoglomus mannanivorans</name>
    <dbReference type="NCBI Taxonomy" id="2979990"/>
    <lineage>
        <taxon>Archaea</taxon>
        <taxon>Methanobacteriati</taxon>
        <taxon>Methanobacteriota</taxon>
        <taxon>Stenosarchaea group</taxon>
        <taxon>Halobacteria</taxon>
        <taxon>Halobacteriales</taxon>
        <taxon>Natrialbaceae</taxon>
        <taxon>Natronoglomus</taxon>
    </lineage>
</organism>
<dbReference type="InterPro" id="IPR006311">
    <property type="entry name" value="TAT_signal"/>
</dbReference>
<sequence length="149" mass="16189">MNHETLSRRTVVRLAGTATAAALVAGCIGDDDGGNTDPEAWEDVDEIVLEGHTSDGWTGVEPDAIADVENPTLVLFAGREYEITWENADGATHNIALWDDGGDPLERTEGMDDEGETQTLTFEATAEMVEYVCEWHVGPMQGDLEIHDE</sequence>
<comment type="caution">
    <text evidence="4">The sequence shown here is derived from an EMBL/GenBank/DDBJ whole genome shotgun (WGS) entry which is preliminary data.</text>
</comment>
<dbReference type="Pfam" id="PF00127">
    <property type="entry name" value="Copper-bind"/>
    <property type="match status" value="1"/>
</dbReference>
<keyword evidence="6" id="KW-1185">Reference proteome</keyword>
<dbReference type="InterPro" id="IPR000923">
    <property type="entry name" value="BlueCu_1"/>
</dbReference>
<dbReference type="GO" id="GO:0009055">
    <property type="term" value="F:electron transfer activity"/>
    <property type="evidence" value="ECO:0007669"/>
    <property type="project" value="InterPro"/>
</dbReference>
<dbReference type="Proteomes" id="UP001321018">
    <property type="component" value="Unassembled WGS sequence"/>
</dbReference>
<name>A0AAP2Z3A7_9EURY</name>
<evidence type="ECO:0000313" key="6">
    <source>
        <dbReference type="Proteomes" id="UP001320972"/>
    </source>
</evidence>
<gene>
    <name evidence="5" type="ORF">OB955_05175</name>
    <name evidence="4" type="ORF">OB960_19965</name>
</gene>
<evidence type="ECO:0000256" key="1">
    <source>
        <dbReference type="ARBA" id="ARBA00022723"/>
    </source>
</evidence>
<dbReference type="EMBL" id="JAOPKA010000017">
    <property type="protein sequence ID" value="MCU4743665.1"/>
    <property type="molecule type" value="Genomic_DNA"/>
</dbReference>
<proteinExistence type="predicted"/>
<dbReference type="Proteomes" id="UP001320972">
    <property type="component" value="Unassembled WGS sequence"/>
</dbReference>
<evidence type="ECO:0000256" key="2">
    <source>
        <dbReference type="ARBA" id="ARBA00023008"/>
    </source>
</evidence>
<accession>A0AAP2Z3A7</accession>
<keyword evidence="2" id="KW-0186">Copper</keyword>
<evidence type="ECO:0000313" key="5">
    <source>
        <dbReference type="EMBL" id="MCU4972124.1"/>
    </source>
</evidence>